<evidence type="ECO:0000313" key="14">
    <source>
        <dbReference type="EMBL" id="CUM74716.1"/>
    </source>
</evidence>
<proteinExistence type="inferred from homology"/>
<feature type="transmembrane region" description="Helical" evidence="13">
    <location>
        <begin position="355"/>
        <end position="374"/>
    </location>
</feature>
<evidence type="ECO:0000256" key="8">
    <source>
        <dbReference type="ARBA" id="ARBA00022692"/>
    </source>
</evidence>
<comment type="similarity">
    <text evidence="3">Belongs to the multi antimicrobial extrusion (MATE) (TC 2.A.66.1) family.</text>
</comment>
<dbReference type="AlphaFoldDB" id="A0A173RAE8"/>
<dbReference type="RefSeq" id="WP_055289032.1">
    <property type="nucleotide sequence ID" value="NZ_CAXUGT010000004.1"/>
</dbReference>
<dbReference type="NCBIfam" id="TIGR00797">
    <property type="entry name" value="matE"/>
    <property type="match status" value="1"/>
</dbReference>
<evidence type="ECO:0000256" key="7">
    <source>
        <dbReference type="ARBA" id="ARBA00022475"/>
    </source>
</evidence>
<gene>
    <name evidence="14" type="primary">mepA_1</name>
    <name evidence="14" type="ORF">ERS852448_00273</name>
</gene>
<keyword evidence="8 13" id="KW-0812">Transmembrane</keyword>
<evidence type="ECO:0000256" key="3">
    <source>
        <dbReference type="ARBA" id="ARBA00010199"/>
    </source>
</evidence>
<evidence type="ECO:0000256" key="12">
    <source>
        <dbReference type="ARBA" id="ARBA00031636"/>
    </source>
</evidence>
<evidence type="ECO:0000256" key="9">
    <source>
        <dbReference type="ARBA" id="ARBA00022989"/>
    </source>
</evidence>
<keyword evidence="5" id="KW-0813">Transport</keyword>
<protein>
    <recommendedName>
        <fullName evidence="4">Probable multidrug resistance protein NorM</fullName>
    </recommendedName>
    <alternativeName>
        <fullName evidence="12">Multidrug-efflux transporter</fullName>
    </alternativeName>
</protein>
<dbReference type="STRING" id="39490.ERS852448_00273"/>
<organism evidence="14 15">
    <name type="scientific">Eubacterium ramulus</name>
    <dbReference type="NCBI Taxonomy" id="39490"/>
    <lineage>
        <taxon>Bacteria</taxon>
        <taxon>Bacillati</taxon>
        <taxon>Bacillota</taxon>
        <taxon>Clostridia</taxon>
        <taxon>Eubacteriales</taxon>
        <taxon>Eubacteriaceae</taxon>
        <taxon>Eubacterium</taxon>
    </lineage>
</organism>
<feature type="transmembrane region" description="Helical" evidence="13">
    <location>
        <begin position="163"/>
        <end position="184"/>
    </location>
</feature>
<evidence type="ECO:0000256" key="6">
    <source>
        <dbReference type="ARBA" id="ARBA00022449"/>
    </source>
</evidence>
<keyword evidence="9 13" id="KW-1133">Transmembrane helix</keyword>
<dbReference type="PANTHER" id="PTHR43298:SF2">
    <property type="entry name" value="FMN_FAD EXPORTER YEEO-RELATED"/>
    <property type="match status" value="1"/>
</dbReference>
<keyword evidence="10" id="KW-0406">Ion transport</keyword>
<name>A0A173RAE8_EUBRA</name>
<reference evidence="14 15" key="1">
    <citation type="submission" date="2015-09" db="EMBL/GenBank/DDBJ databases">
        <authorList>
            <consortium name="Pathogen Informatics"/>
        </authorList>
    </citation>
    <scope>NUCLEOTIDE SEQUENCE [LARGE SCALE GENOMIC DNA]</scope>
    <source>
        <strain evidence="14 15">2789STDY5608891</strain>
    </source>
</reference>
<comment type="function">
    <text evidence="1">Multidrug efflux pump.</text>
</comment>
<evidence type="ECO:0000256" key="2">
    <source>
        <dbReference type="ARBA" id="ARBA00004651"/>
    </source>
</evidence>
<dbReference type="Pfam" id="PF01554">
    <property type="entry name" value="MatE"/>
    <property type="match status" value="2"/>
</dbReference>
<keyword evidence="11 13" id="KW-0472">Membrane</keyword>
<dbReference type="PIRSF" id="PIRSF006603">
    <property type="entry name" value="DinF"/>
    <property type="match status" value="1"/>
</dbReference>
<comment type="subcellular location">
    <subcellularLocation>
        <location evidence="2">Cell membrane</location>
        <topology evidence="2">Multi-pass membrane protein</topology>
    </subcellularLocation>
</comment>
<dbReference type="CDD" id="cd13138">
    <property type="entry name" value="MATE_yoeA_like"/>
    <property type="match status" value="1"/>
</dbReference>
<accession>A0A173RAE8</accession>
<dbReference type="GO" id="GO:0015297">
    <property type="term" value="F:antiporter activity"/>
    <property type="evidence" value="ECO:0007669"/>
    <property type="project" value="UniProtKB-KW"/>
</dbReference>
<keyword evidence="6" id="KW-0050">Antiport</keyword>
<feature type="transmembrane region" description="Helical" evidence="13">
    <location>
        <begin position="97"/>
        <end position="118"/>
    </location>
</feature>
<dbReference type="GO" id="GO:0005886">
    <property type="term" value="C:plasma membrane"/>
    <property type="evidence" value="ECO:0007669"/>
    <property type="project" value="UniProtKB-SubCell"/>
</dbReference>
<dbReference type="GeneID" id="97390950"/>
<dbReference type="Proteomes" id="UP000095492">
    <property type="component" value="Unassembled WGS sequence"/>
</dbReference>
<feature type="transmembrane region" description="Helical" evidence="13">
    <location>
        <begin position="190"/>
        <end position="212"/>
    </location>
</feature>
<dbReference type="InterPro" id="IPR048279">
    <property type="entry name" value="MdtK-like"/>
</dbReference>
<evidence type="ECO:0000256" key="11">
    <source>
        <dbReference type="ARBA" id="ARBA00023136"/>
    </source>
</evidence>
<keyword evidence="7" id="KW-1003">Cell membrane</keyword>
<dbReference type="InterPro" id="IPR050222">
    <property type="entry name" value="MATE_MdtK"/>
</dbReference>
<dbReference type="PANTHER" id="PTHR43298">
    <property type="entry name" value="MULTIDRUG RESISTANCE PROTEIN NORM-RELATED"/>
    <property type="match status" value="1"/>
</dbReference>
<dbReference type="GO" id="GO:0006811">
    <property type="term" value="P:monoatomic ion transport"/>
    <property type="evidence" value="ECO:0007669"/>
    <property type="project" value="UniProtKB-KW"/>
</dbReference>
<evidence type="ECO:0000256" key="10">
    <source>
        <dbReference type="ARBA" id="ARBA00023065"/>
    </source>
</evidence>
<feature type="transmembrane region" description="Helical" evidence="13">
    <location>
        <begin position="51"/>
        <end position="76"/>
    </location>
</feature>
<feature type="transmembrane region" description="Helical" evidence="13">
    <location>
        <begin position="12"/>
        <end position="31"/>
    </location>
</feature>
<feature type="transmembrane region" description="Helical" evidence="13">
    <location>
        <begin position="411"/>
        <end position="433"/>
    </location>
</feature>
<feature type="transmembrane region" description="Helical" evidence="13">
    <location>
        <begin position="130"/>
        <end position="151"/>
    </location>
</feature>
<feature type="transmembrane region" description="Helical" evidence="13">
    <location>
        <begin position="316"/>
        <end position="335"/>
    </location>
</feature>
<dbReference type="InterPro" id="IPR002528">
    <property type="entry name" value="MATE_fam"/>
</dbReference>
<evidence type="ECO:0000313" key="15">
    <source>
        <dbReference type="Proteomes" id="UP000095492"/>
    </source>
</evidence>
<evidence type="ECO:0000256" key="5">
    <source>
        <dbReference type="ARBA" id="ARBA00022448"/>
    </source>
</evidence>
<evidence type="ECO:0000256" key="4">
    <source>
        <dbReference type="ARBA" id="ARBA00020268"/>
    </source>
</evidence>
<dbReference type="EMBL" id="CYYA01000002">
    <property type="protein sequence ID" value="CUM74716.1"/>
    <property type="molecule type" value="Genomic_DNA"/>
</dbReference>
<evidence type="ECO:0000256" key="1">
    <source>
        <dbReference type="ARBA" id="ARBA00003408"/>
    </source>
</evidence>
<dbReference type="GO" id="GO:0042910">
    <property type="term" value="F:xenobiotic transmembrane transporter activity"/>
    <property type="evidence" value="ECO:0007669"/>
    <property type="project" value="InterPro"/>
</dbReference>
<evidence type="ECO:0000256" key="13">
    <source>
        <dbReference type="SAM" id="Phobius"/>
    </source>
</evidence>
<dbReference type="OrthoDB" id="9776324at2"/>
<sequence>MTKDMTSGSTLRHIINFAVPLCMGMLFQQLYSMVDTMIVGKVLGVQPLAGVGATGSLNFMIIWFCIGICNGFSIPIAQAFGANKEVELRRYVANSTWLCIFFSIVITFFVAIFTRNMLVLLKTPEDIFEYAYIYILIIFLGIPCTFLYNFLAGVARALGDSKTPLFFLLLSSVINIILDFVLMIPIPLGVAGAAIATVISQGVSGLICLFYMKNKFAILHGSRDEWRIRGSYMKQLCSIGVPMGLQYSITAIGSLVITAAVNALGSTAVAGVTAAQKISNLITCPIESLGQTMAPYVGQNIGAGKKERVSDGLKKASVCGFIWSVICIPIVLFFGKPMTLLFLSEPNAKVVEYSFLFLLVSTLGFCLLTLVNTVRFSIQGMGFSSFAMTAGVLEMAARTIAGIVLAPMFGYIGICLSNVLAWIFADAFLLPAFRHCIKK</sequence>